<name>G0PC09_CAEBE</name>
<evidence type="ECO:0000313" key="4">
    <source>
        <dbReference type="Proteomes" id="UP000008068"/>
    </source>
</evidence>
<dbReference type="AlphaFoldDB" id="G0PC09"/>
<feature type="compositionally biased region" description="Polar residues" evidence="2">
    <location>
        <begin position="17"/>
        <end position="28"/>
    </location>
</feature>
<organism evidence="4">
    <name type="scientific">Caenorhabditis brenneri</name>
    <name type="common">Nematode worm</name>
    <dbReference type="NCBI Taxonomy" id="135651"/>
    <lineage>
        <taxon>Eukaryota</taxon>
        <taxon>Metazoa</taxon>
        <taxon>Ecdysozoa</taxon>
        <taxon>Nematoda</taxon>
        <taxon>Chromadorea</taxon>
        <taxon>Rhabditida</taxon>
        <taxon>Rhabditina</taxon>
        <taxon>Rhabditomorpha</taxon>
        <taxon>Rhabditoidea</taxon>
        <taxon>Rhabditidae</taxon>
        <taxon>Peloderinae</taxon>
        <taxon>Caenorhabditis</taxon>
    </lineage>
</organism>
<keyword evidence="4" id="KW-1185">Reference proteome</keyword>
<evidence type="ECO:0000256" key="1">
    <source>
        <dbReference type="SAM" id="Coils"/>
    </source>
</evidence>
<dbReference type="HOGENOM" id="CLU_1200747_0_0_1"/>
<dbReference type="InParanoid" id="G0PC09"/>
<dbReference type="EMBL" id="GL380226">
    <property type="protein sequence ID" value="EGT50887.1"/>
    <property type="molecule type" value="Genomic_DNA"/>
</dbReference>
<accession>G0PC09</accession>
<feature type="coiled-coil region" evidence="1">
    <location>
        <begin position="132"/>
        <end position="220"/>
    </location>
</feature>
<keyword evidence="1" id="KW-0175">Coiled coil</keyword>
<protein>
    <submittedName>
        <fullName evidence="3">Uncharacterized protein</fullName>
    </submittedName>
</protein>
<reference evidence="4" key="1">
    <citation type="submission" date="2011-07" db="EMBL/GenBank/DDBJ databases">
        <authorList>
            <consortium name="Caenorhabditis brenneri Sequencing and Analysis Consortium"/>
            <person name="Wilson R.K."/>
        </authorList>
    </citation>
    <scope>NUCLEOTIDE SEQUENCE [LARGE SCALE GENOMIC DNA]</scope>
    <source>
        <strain evidence="4">PB2801</strain>
    </source>
</reference>
<gene>
    <name evidence="3" type="ORF">CAEBREN_21648</name>
</gene>
<evidence type="ECO:0000256" key="2">
    <source>
        <dbReference type="SAM" id="MobiDB-lite"/>
    </source>
</evidence>
<evidence type="ECO:0000313" key="3">
    <source>
        <dbReference type="EMBL" id="EGT50887.1"/>
    </source>
</evidence>
<dbReference type="Proteomes" id="UP000008068">
    <property type="component" value="Unassembled WGS sequence"/>
</dbReference>
<feature type="region of interest" description="Disordered" evidence="2">
    <location>
        <begin position="1"/>
        <end position="29"/>
    </location>
</feature>
<sequence length="231" mass="26157">MGLGLSFGGGESSSSSTQNETDANTQDDSAIREKAMKILSSLEDKGLLDDYQKLLCLLVGFLKQLDANLPQYTPQRLEDYMAGVEAYADLMLTSRTKAKENKEKMKESELVERVNNDNVMLRLRNARTSEELKNLKKLSQQKSLEIEKLNNKLQSLEKLKEELSGELVAIQTANSLNGVNDSKKSLKDELKSLQHKVKTLTEENENLRKINSEVGQERKNMEMHLHAEIDR</sequence>
<proteinExistence type="predicted"/>
<feature type="compositionally biased region" description="Gly residues" evidence="2">
    <location>
        <begin position="1"/>
        <end position="11"/>
    </location>
</feature>